<dbReference type="InterPro" id="IPR049555">
    <property type="entry name" value="GDT1-like_CS"/>
</dbReference>
<evidence type="ECO:0000313" key="8">
    <source>
        <dbReference type="Proteomes" id="UP001497444"/>
    </source>
</evidence>
<evidence type="ECO:0000256" key="5">
    <source>
        <dbReference type="ARBA" id="ARBA00023136"/>
    </source>
</evidence>
<comment type="subcellular location">
    <subcellularLocation>
        <location evidence="1 6">Membrane</location>
        <topology evidence="1 6">Multi-pass membrane protein</topology>
    </subcellularLocation>
</comment>
<protein>
    <recommendedName>
        <fullName evidence="6">GDT1 family protein</fullName>
    </recommendedName>
</protein>
<proteinExistence type="inferred from homology"/>
<dbReference type="Pfam" id="PF01169">
    <property type="entry name" value="GDT1"/>
    <property type="match status" value="2"/>
</dbReference>
<feature type="transmembrane region" description="Helical" evidence="6">
    <location>
        <begin position="216"/>
        <end position="234"/>
    </location>
</feature>
<keyword evidence="5 6" id="KW-0472">Membrane</keyword>
<dbReference type="InterPro" id="IPR001727">
    <property type="entry name" value="GDT1-like"/>
</dbReference>
<dbReference type="Proteomes" id="UP001497444">
    <property type="component" value="Chromosome 4"/>
</dbReference>
<evidence type="ECO:0000256" key="6">
    <source>
        <dbReference type="RuleBase" id="RU365102"/>
    </source>
</evidence>
<comment type="similarity">
    <text evidence="2 6">Belongs to the GDT1 family.</text>
</comment>
<feature type="transmembrane region" description="Helical" evidence="6">
    <location>
        <begin position="183"/>
        <end position="204"/>
    </location>
</feature>
<name>A0ABP0X0A7_9BRYO</name>
<dbReference type="PANTHER" id="PTHR12608">
    <property type="entry name" value="TRANSMEMBRANE PROTEIN HTP-1 RELATED"/>
    <property type="match status" value="1"/>
</dbReference>
<feature type="transmembrane region" description="Helical" evidence="6">
    <location>
        <begin position="341"/>
        <end position="361"/>
    </location>
</feature>
<keyword evidence="8" id="KW-1185">Reference proteome</keyword>
<dbReference type="PANTHER" id="PTHR12608:SF7">
    <property type="entry name" value="PROTEIN PAM71-HOMOLOG, CHLOROPLASTIC"/>
    <property type="match status" value="1"/>
</dbReference>
<evidence type="ECO:0000256" key="4">
    <source>
        <dbReference type="ARBA" id="ARBA00022989"/>
    </source>
</evidence>
<feature type="transmembrane region" description="Helical" evidence="6">
    <location>
        <begin position="116"/>
        <end position="137"/>
    </location>
</feature>
<keyword evidence="4 6" id="KW-1133">Transmembrane helix</keyword>
<dbReference type="EMBL" id="OZ020099">
    <property type="protein sequence ID" value="CAK9271994.1"/>
    <property type="molecule type" value="Genomic_DNA"/>
</dbReference>
<accession>A0ABP0X0A7</accession>
<organism evidence="7 8">
    <name type="scientific">Sphagnum jensenii</name>
    <dbReference type="NCBI Taxonomy" id="128206"/>
    <lineage>
        <taxon>Eukaryota</taxon>
        <taxon>Viridiplantae</taxon>
        <taxon>Streptophyta</taxon>
        <taxon>Embryophyta</taxon>
        <taxon>Bryophyta</taxon>
        <taxon>Sphagnophytina</taxon>
        <taxon>Sphagnopsida</taxon>
        <taxon>Sphagnales</taxon>
        <taxon>Sphagnaceae</taxon>
        <taxon>Sphagnum</taxon>
    </lineage>
</organism>
<reference evidence="7" key="1">
    <citation type="submission" date="2024-02" db="EMBL/GenBank/DDBJ databases">
        <authorList>
            <consortium name="ELIXIR-Norway"/>
            <consortium name="Elixir Norway"/>
        </authorList>
    </citation>
    <scope>NUCLEOTIDE SEQUENCE</scope>
</reference>
<sequence>MQGMCAAMASLKFVPSTSSTLSLFPSRSSVNGAPWRFVRRRLESAAALKINRNNCTVKHSISRCQKMHVERWRVHASSSSGRLGPADEDGGSSSFPEFTKNSLEVPHGKQKASLQAVAGVAGFVGLAALGGIALTLAKGGPTALMAAIAKSGFSAAFALIFVSEIGDKTFFIAALLAMQYSRLLVLLGASAALSLMTVISVVIGRLFQSVPAQLQTTLPIGEYAAVALLIWFGIRSIKSAWDLPSEIAGTQDEASELAEAEEFLKKTEAKKMITPFEVVTEAFSLVFVAEWGDRSMLATVALGAAQSPWGVASGAIAGHVIATALAVLGGAFLAQYISEKLVGYIGGVLFLVFAAATLLGVF</sequence>
<dbReference type="PROSITE" id="PS01214">
    <property type="entry name" value="UPF0016"/>
    <property type="match status" value="1"/>
</dbReference>
<evidence type="ECO:0000256" key="3">
    <source>
        <dbReference type="ARBA" id="ARBA00022692"/>
    </source>
</evidence>
<keyword evidence="3 6" id="KW-0812">Transmembrane</keyword>
<evidence type="ECO:0000256" key="2">
    <source>
        <dbReference type="ARBA" id="ARBA00009190"/>
    </source>
</evidence>
<gene>
    <name evidence="7" type="ORF">CSSPJE1EN1_LOCUS17472</name>
</gene>
<evidence type="ECO:0000256" key="1">
    <source>
        <dbReference type="ARBA" id="ARBA00004141"/>
    </source>
</evidence>
<feature type="transmembrane region" description="Helical" evidence="6">
    <location>
        <begin position="143"/>
        <end position="162"/>
    </location>
</feature>
<feature type="transmembrane region" description="Helical" evidence="6">
    <location>
        <begin position="309"/>
        <end position="334"/>
    </location>
</feature>
<evidence type="ECO:0000313" key="7">
    <source>
        <dbReference type="EMBL" id="CAK9271994.1"/>
    </source>
</evidence>
<feature type="transmembrane region" description="Helical" evidence="6">
    <location>
        <begin position="272"/>
        <end position="289"/>
    </location>
</feature>